<dbReference type="InParanoid" id="A0A409XET9"/>
<proteinExistence type="predicted"/>
<organism evidence="2 3">
    <name type="scientific">Psilocybe cyanescens</name>
    <dbReference type="NCBI Taxonomy" id="93625"/>
    <lineage>
        <taxon>Eukaryota</taxon>
        <taxon>Fungi</taxon>
        <taxon>Dikarya</taxon>
        <taxon>Basidiomycota</taxon>
        <taxon>Agaricomycotina</taxon>
        <taxon>Agaricomycetes</taxon>
        <taxon>Agaricomycetidae</taxon>
        <taxon>Agaricales</taxon>
        <taxon>Agaricineae</taxon>
        <taxon>Strophariaceae</taxon>
        <taxon>Psilocybe</taxon>
    </lineage>
</organism>
<dbReference type="AlphaFoldDB" id="A0A409XET9"/>
<name>A0A409XET9_PSICY</name>
<feature type="compositionally biased region" description="Low complexity" evidence="1">
    <location>
        <begin position="146"/>
        <end position="162"/>
    </location>
</feature>
<evidence type="ECO:0000313" key="3">
    <source>
        <dbReference type="Proteomes" id="UP000283269"/>
    </source>
</evidence>
<protein>
    <recommendedName>
        <fullName evidence="4">FIST domain-containing protein</fullName>
    </recommendedName>
</protein>
<reference evidence="2 3" key="1">
    <citation type="journal article" date="2018" name="Evol. Lett.">
        <title>Horizontal gene cluster transfer increased hallucinogenic mushroom diversity.</title>
        <authorList>
            <person name="Reynolds H.T."/>
            <person name="Vijayakumar V."/>
            <person name="Gluck-Thaler E."/>
            <person name="Korotkin H.B."/>
            <person name="Matheny P.B."/>
            <person name="Slot J.C."/>
        </authorList>
    </citation>
    <scope>NUCLEOTIDE SEQUENCE [LARGE SCALE GENOMIC DNA]</scope>
    <source>
        <strain evidence="2 3">2631</strain>
    </source>
</reference>
<accession>A0A409XET9</accession>
<feature type="region of interest" description="Disordered" evidence="1">
    <location>
        <begin position="146"/>
        <end position="181"/>
    </location>
</feature>
<evidence type="ECO:0000256" key="1">
    <source>
        <dbReference type="SAM" id="MobiDB-lite"/>
    </source>
</evidence>
<dbReference type="OrthoDB" id="10251508at2759"/>
<dbReference type="EMBL" id="NHYD01001917">
    <property type="protein sequence ID" value="PPQ89255.1"/>
    <property type="molecule type" value="Genomic_DNA"/>
</dbReference>
<sequence>MPPLHLSTILASAPSTLLSQITRLGSKYGGKGHTVLFTLSNNFAHADDLQTVVNELTTFNDNSHGIIVQEGAETKAKCRTLGCLVDSFSSVKFLGSPTGNVSGNRDVLSCSIGVFESNFCVPFHSELLGRTEPQVGRWHAFRNKGSLTTSSSESKGDSSATTWEPDWGRMDIKQNSGDNAGEVDWEDIWSRSTSNTSSSSTSELLPDALRGIDPAHIQTVFTLSSPHPDTLTHVLSESLPESSALTLIASPTHFTTGRGVTLFLDGHIYGEGAIGLALLNDGTSNDAPSWRTEFLGVKTLSGPMTITSREGNMVNELNGSNPTKLLIAALGTTGTSPSSQLANASPTTPHFKDEEQFALGVISSDGQWSSTYKITAGDPSSRGGSLSLDAPSAPEVGSVVQFLRFSSTQALEIPPSFNTSSPEHNDTIPRKKLAVLTVPEPSESSVPDSHSLRILADTFLVPSTKGFIFSPGNTSTYKPSTWTCSLPGGSVIFEWK</sequence>
<evidence type="ECO:0008006" key="4">
    <source>
        <dbReference type="Google" id="ProtNLM"/>
    </source>
</evidence>
<evidence type="ECO:0000313" key="2">
    <source>
        <dbReference type="EMBL" id="PPQ89255.1"/>
    </source>
</evidence>
<dbReference type="Proteomes" id="UP000283269">
    <property type="component" value="Unassembled WGS sequence"/>
</dbReference>
<comment type="caution">
    <text evidence="2">The sequence shown here is derived from an EMBL/GenBank/DDBJ whole genome shotgun (WGS) entry which is preliminary data.</text>
</comment>
<keyword evidence="3" id="KW-1185">Reference proteome</keyword>
<gene>
    <name evidence="2" type="ORF">CVT25_001339</name>
</gene>